<gene>
    <name evidence="7" type="primary">LOC129927814</name>
</gene>
<proteinExistence type="predicted"/>
<dbReference type="AlphaFoldDB" id="A0A9W3B775"/>
<reference evidence="7" key="1">
    <citation type="submission" date="2025-08" db="UniProtKB">
        <authorList>
            <consortium name="RefSeq"/>
        </authorList>
    </citation>
    <scope>IDENTIFICATION</scope>
</reference>
<dbReference type="InterPro" id="IPR019786">
    <property type="entry name" value="Zinc_finger_PHD-type_CS"/>
</dbReference>
<evidence type="ECO:0000313" key="7">
    <source>
        <dbReference type="RefSeq" id="XP_055895276.1"/>
    </source>
</evidence>
<dbReference type="PROSITE" id="PS50966">
    <property type="entry name" value="ZF_SWIM"/>
    <property type="match status" value="1"/>
</dbReference>
<protein>
    <submittedName>
        <fullName evidence="7">Uncharacterized protein LOC129927814</fullName>
    </submittedName>
</protein>
<keyword evidence="2 4" id="KW-0863">Zinc-finger</keyword>
<dbReference type="RefSeq" id="XP_055895276.1">
    <property type="nucleotide sequence ID" value="XM_056039301.1"/>
</dbReference>
<evidence type="ECO:0000256" key="4">
    <source>
        <dbReference type="PROSITE-ProRule" id="PRU00325"/>
    </source>
</evidence>
<dbReference type="PANTHER" id="PTHR31569:SF4">
    <property type="entry name" value="SWIM-TYPE DOMAIN-CONTAINING PROTEIN"/>
    <property type="match status" value="1"/>
</dbReference>
<accession>A0A9W3B775</accession>
<evidence type="ECO:0000256" key="1">
    <source>
        <dbReference type="ARBA" id="ARBA00022723"/>
    </source>
</evidence>
<evidence type="ECO:0000313" key="6">
    <source>
        <dbReference type="Proteomes" id="UP001165740"/>
    </source>
</evidence>
<dbReference type="PROSITE" id="PS01359">
    <property type="entry name" value="ZF_PHD_1"/>
    <property type="match status" value="1"/>
</dbReference>
<organism evidence="6 7">
    <name type="scientific">Biomphalaria glabrata</name>
    <name type="common">Bloodfluke planorb</name>
    <name type="synonym">Freshwater snail</name>
    <dbReference type="NCBI Taxonomy" id="6526"/>
    <lineage>
        <taxon>Eukaryota</taxon>
        <taxon>Metazoa</taxon>
        <taxon>Spiralia</taxon>
        <taxon>Lophotrochozoa</taxon>
        <taxon>Mollusca</taxon>
        <taxon>Gastropoda</taxon>
        <taxon>Heterobranchia</taxon>
        <taxon>Euthyneura</taxon>
        <taxon>Panpulmonata</taxon>
        <taxon>Hygrophila</taxon>
        <taxon>Lymnaeoidea</taxon>
        <taxon>Planorbidae</taxon>
        <taxon>Biomphalaria</taxon>
    </lineage>
</organism>
<dbReference type="OrthoDB" id="6501912at2759"/>
<dbReference type="GO" id="GO:0008270">
    <property type="term" value="F:zinc ion binding"/>
    <property type="evidence" value="ECO:0007669"/>
    <property type="project" value="UniProtKB-KW"/>
</dbReference>
<dbReference type="Proteomes" id="UP001165740">
    <property type="component" value="Chromosome 1"/>
</dbReference>
<dbReference type="Pfam" id="PF21056">
    <property type="entry name" value="ZSWIM1-3_RNaseH-like"/>
    <property type="match status" value="1"/>
</dbReference>
<dbReference type="InterPro" id="IPR007527">
    <property type="entry name" value="Znf_SWIM"/>
</dbReference>
<sequence>MAFYIIINYPLVTFTIIYLKKNMEGKSFTNFTEFKEFIKKHEEEQHVLFVTSGSKKLINGHPAKESIQYEWLKLVCKQGRATKPTSSKGIRPNQRSWKHDCGAVIRAVIRHSDVTGYQFVITKAILSHENHPTDHLTALVYPENRRIKPDETVDLMVGTKIPQSELRQIILQKQNKCVLGKDVENYRRKLKDPCTDSEGVEKILNSIKVGGGMVKYGVTPENEFLYLAYMTKEMIGSLKANKTILIIDCTYKVNEYLFPLLNVMCIDANGNGVPVLHAFVRNESVEILSECLSVLHDVCVEPQIFFVDKDFSEIGAIKQCFPQSLIRLCSFHTMTAVKKYLNTNVSKELSNKIFDLFKEQSYTLSEEAFELLKVDIISACPSVESYFQNNWWSISDMWAACRNTDVASLHITTTNHVESYHSRIKKHLDSHTTLSVCVTKLLLFDSDLSKIKSAQHHIHKITKHYSTLPDTHLLTLYKNILTPFGAELVGHQISLFKRCNYNIVQNDTDTSFFSISNTCNSNDTNSYVVSMDSCNCIFFTKFLLPCRHILSLRHKLSLEMVFLPDGCHFQNKSFRDEEFEDISSISTNVIYPTISAKTAEGRFKIVKDLTNELNCLYQNMGEQHFLVKLEQLKTFIYHIRANKEFVITNVSEALAETNISLNGGCVDAEFVPIASTSQALAETNISLNGGCVDAEFFPIASTSQALAETNISLNGGCVDAEFLLIASTSQALAETNISLNCGCVDAEFLPIASTSQALAETNVSLNGECVGEEFVPINRAQPFVVHNSENNLSGSDIVDSSNFTTDTFSNVMLKKVKTKGRPNNKQHFTKKKRLGFPYSSVSKKLKIVSSTEKEVVGNVKCSSANDVNVFVDNHVECLENKRNGDECAECGLEEVSKENCIDGKLMNWIGCMVCDRWFHEFCLSSNISVDSFICKFCN</sequence>
<feature type="domain" description="SWIM-type" evidence="5">
    <location>
        <begin position="513"/>
        <end position="557"/>
    </location>
</feature>
<evidence type="ECO:0000256" key="3">
    <source>
        <dbReference type="ARBA" id="ARBA00022833"/>
    </source>
</evidence>
<dbReference type="CDD" id="cd15517">
    <property type="entry name" value="PHD_TCF19_like"/>
    <property type="match status" value="1"/>
</dbReference>
<keyword evidence="3" id="KW-0862">Zinc</keyword>
<dbReference type="InterPro" id="IPR052579">
    <property type="entry name" value="Zinc_finger_SWIM"/>
</dbReference>
<evidence type="ECO:0000259" key="5">
    <source>
        <dbReference type="PROSITE" id="PS50966"/>
    </source>
</evidence>
<keyword evidence="1" id="KW-0479">Metal-binding</keyword>
<keyword evidence="6" id="KW-1185">Reference proteome</keyword>
<dbReference type="InterPro" id="IPR048324">
    <property type="entry name" value="ZSWIM1-3_RNaseH-like"/>
</dbReference>
<dbReference type="GeneID" id="129927814"/>
<dbReference type="PANTHER" id="PTHR31569">
    <property type="entry name" value="SWIM-TYPE DOMAIN-CONTAINING PROTEIN"/>
    <property type="match status" value="1"/>
</dbReference>
<evidence type="ECO:0000256" key="2">
    <source>
        <dbReference type="ARBA" id="ARBA00022771"/>
    </source>
</evidence>
<name>A0A9W3B775_BIOGL</name>